<name>A0A1F6B235_9BACT</name>
<dbReference type="EMBL" id="MFJZ01000001">
    <property type="protein sequence ID" value="OGG30792.1"/>
    <property type="molecule type" value="Genomic_DNA"/>
</dbReference>
<evidence type="ECO:0000313" key="2">
    <source>
        <dbReference type="Proteomes" id="UP000176409"/>
    </source>
</evidence>
<dbReference type="Proteomes" id="UP000176409">
    <property type="component" value="Unassembled WGS sequence"/>
</dbReference>
<dbReference type="STRING" id="1798396.A2973_02620"/>
<reference evidence="1 2" key="1">
    <citation type="journal article" date="2016" name="Nat. Commun.">
        <title>Thousands of microbial genomes shed light on interconnected biogeochemical processes in an aquifer system.</title>
        <authorList>
            <person name="Anantharaman K."/>
            <person name="Brown C.T."/>
            <person name="Hug L.A."/>
            <person name="Sharon I."/>
            <person name="Castelle C.J."/>
            <person name="Probst A.J."/>
            <person name="Thomas B.C."/>
            <person name="Singh A."/>
            <person name="Wilkins M.J."/>
            <person name="Karaoz U."/>
            <person name="Brodie E.L."/>
            <person name="Williams K.H."/>
            <person name="Hubbard S.S."/>
            <person name="Banfield J.F."/>
        </authorList>
    </citation>
    <scope>NUCLEOTIDE SEQUENCE [LARGE SCALE GENOMIC DNA]</scope>
</reference>
<gene>
    <name evidence="1" type="ORF">A2973_02620</name>
</gene>
<proteinExistence type="predicted"/>
<accession>A0A1F6B235</accession>
<dbReference type="AlphaFoldDB" id="A0A1F6B235"/>
<sequence length="152" mass="17464">MLYAHRRIWNPLSIQEIAYSIVKNDYKEAPAMVAACVAGGIIWSRRELPFLVSTWQLPIRLQPSTQRFSISFVNDGDVVHRQRLKSRNKNHEQEVRAIAVALKHGDVQTLRTYYQDKVESSSCDTVLRYEPINTYGYQAIMIGGDGIRLEPK</sequence>
<evidence type="ECO:0000313" key="1">
    <source>
        <dbReference type="EMBL" id="OGG30792.1"/>
    </source>
</evidence>
<protein>
    <submittedName>
        <fullName evidence="1">Uncharacterized protein</fullName>
    </submittedName>
</protein>
<organism evidence="1 2">
    <name type="scientific">Candidatus Gottesmanbacteria bacterium RIFCSPLOWO2_01_FULL_49_10</name>
    <dbReference type="NCBI Taxonomy" id="1798396"/>
    <lineage>
        <taxon>Bacteria</taxon>
        <taxon>Candidatus Gottesmaniibacteriota</taxon>
    </lineage>
</organism>
<comment type="caution">
    <text evidence="1">The sequence shown here is derived from an EMBL/GenBank/DDBJ whole genome shotgun (WGS) entry which is preliminary data.</text>
</comment>